<feature type="compositionally biased region" description="Polar residues" evidence="1">
    <location>
        <begin position="113"/>
        <end position="142"/>
    </location>
</feature>
<dbReference type="Pfam" id="PF10454">
    <property type="entry name" value="DUF2458"/>
    <property type="match status" value="1"/>
</dbReference>
<keyword evidence="3" id="KW-1185">Reference proteome</keyword>
<feature type="compositionally biased region" description="Polar residues" evidence="1">
    <location>
        <begin position="36"/>
        <end position="47"/>
    </location>
</feature>
<feature type="region of interest" description="Disordered" evidence="1">
    <location>
        <begin position="80"/>
        <end position="153"/>
    </location>
</feature>
<gene>
    <name evidence="2" type="ORF">IWZ03DRAFT_414065</name>
</gene>
<sequence length="292" mass="31966">MDQPNHGQTPDLATILSNLAAIAQQQQQEQQLKQASCDSAPQQQNPLSAGLPPASYTASAHSSGAATVYGNSAPTTTAPFHDNSSLFPQNAPSYNNSVPPPVNALNIARDSQAPANSSHPMNFSQAPSVPRSTTPQMSSTPKRQAAQAGKPPMIDPATILEWSQGLRCITKIAAQNSGIKVVVQKMIADQHENELMWWGGRQARMNQKASQEELKAYDAKIHRALREMFTAMSGHLKSLGVPFFGVRPELVVKDENAEEEKPLLLAKKRITESELVKLQRKMLEYLEDMYKD</sequence>
<evidence type="ECO:0000256" key="1">
    <source>
        <dbReference type="SAM" id="MobiDB-lite"/>
    </source>
</evidence>
<dbReference type="InterPro" id="IPR018858">
    <property type="entry name" value="DUF2458"/>
</dbReference>
<dbReference type="EMBL" id="JBBPHU010000004">
    <property type="protein sequence ID" value="KAK7519122.1"/>
    <property type="molecule type" value="Genomic_DNA"/>
</dbReference>
<protein>
    <submittedName>
        <fullName evidence="2">Uncharacterized protein</fullName>
    </submittedName>
</protein>
<reference evidence="2 3" key="1">
    <citation type="submission" date="2024-04" db="EMBL/GenBank/DDBJ databases">
        <title>Phyllosticta paracitricarpa is synonymous to the EU quarantine fungus P. citricarpa based on phylogenomic analyses.</title>
        <authorList>
            <consortium name="Lawrence Berkeley National Laboratory"/>
            <person name="Van Ingen-Buijs V.A."/>
            <person name="Van Westerhoven A.C."/>
            <person name="Haridas S."/>
            <person name="Skiadas P."/>
            <person name="Martin F."/>
            <person name="Groenewald J.Z."/>
            <person name="Crous P.W."/>
            <person name="Seidl M.F."/>
        </authorList>
    </citation>
    <scope>NUCLEOTIDE SEQUENCE [LARGE SCALE GENOMIC DNA]</scope>
    <source>
        <strain evidence="2 3">CBS 123371</strain>
    </source>
</reference>
<dbReference type="Proteomes" id="UP001363622">
    <property type="component" value="Unassembled WGS sequence"/>
</dbReference>
<comment type="caution">
    <text evidence="2">The sequence shown here is derived from an EMBL/GenBank/DDBJ whole genome shotgun (WGS) entry which is preliminary data.</text>
</comment>
<evidence type="ECO:0000313" key="2">
    <source>
        <dbReference type="EMBL" id="KAK7519122.1"/>
    </source>
</evidence>
<proteinExistence type="predicted"/>
<organism evidence="2 3">
    <name type="scientific">Phyllosticta citriasiana</name>
    <dbReference type="NCBI Taxonomy" id="595635"/>
    <lineage>
        <taxon>Eukaryota</taxon>
        <taxon>Fungi</taxon>
        <taxon>Dikarya</taxon>
        <taxon>Ascomycota</taxon>
        <taxon>Pezizomycotina</taxon>
        <taxon>Dothideomycetes</taxon>
        <taxon>Dothideomycetes incertae sedis</taxon>
        <taxon>Botryosphaeriales</taxon>
        <taxon>Phyllostictaceae</taxon>
        <taxon>Phyllosticta</taxon>
    </lineage>
</organism>
<evidence type="ECO:0000313" key="3">
    <source>
        <dbReference type="Proteomes" id="UP001363622"/>
    </source>
</evidence>
<name>A0ABR1KT94_9PEZI</name>
<accession>A0ABR1KT94</accession>
<feature type="region of interest" description="Disordered" evidence="1">
    <location>
        <begin position="27"/>
        <end position="59"/>
    </location>
</feature>